<dbReference type="WBParaSite" id="PgR004_g018_t02">
    <property type="protein sequence ID" value="PgR004_g018_t02"/>
    <property type="gene ID" value="PgR004_g018"/>
</dbReference>
<evidence type="ECO:0000256" key="1">
    <source>
        <dbReference type="SAM" id="MobiDB-lite"/>
    </source>
</evidence>
<protein>
    <submittedName>
        <fullName evidence="3 4">Uncharacterized protein</fullName>
    </submittedName>
</protein>
<sequence>MEETQPQSQLSPADAQSAVSERAQLDQIVAEGRKHDDRKGNPDNDSSLELYRQMFAGDGSTKEFFFTQKCIPCHRCSGNMRLCMRKVRYRSIIKNYPTYRCTRKNCQTFCSPRTLTRRLRNVAYDKLRNREVLSEISPQAKRQLLAAFGTCLAASADGSPTSYSTERAKFARDKLAVRAVSEATVLLRAMLADDSCSISLALKTAIRDLSSVLSCFSNIPISGSESQKLKLKKESFNVPGKSSTISIKSNKRMNDNRESPDGGSSSAMSDELSATVESDLEESASRRWSEQRVDRSSSVSPISDADMASVVGYHKSFIPRVSTRPWVKVSKFSSSFTVTIVHYAGWETVETMEGDRDVGDNQIMCLTSAFNESATRNVQKDASRSSGDTDDAVDMPNESTAREVFNAIAL</sequence>
<feature type="region of interest" description="Disordered" evidence="1">
    <location>
        <begin position="1"/>
        <end position="48"/>
    </location>
</feature>
<organism evidence="2 5">
    <name type="scientific">Parascaris univalens</name>
    <name type="common">Nematode worm</name>
    <dbReference type="NCBI Taxonomy" id="6257"/>
    <lineage>
        <taxon>Eukaryota</taxon>
        <taxon>Metazoa</taxon>
        <taxon>Ecdysozoa</taxon>
        <taxon>Nematoda</taxon>
        <taxon>Chromadorea</taxon>
        <taxon>Rhabditida</taxon>
        <taxon>Spirurina</taxon>
        <taxon>Ascaridomorpha</taxon>
        <taxon>Ascaridoidea</taxon>
        <taxon>Ascarididae</taxon>
        <taxon>Parascaris</taxon>
    </lineage>
</organism>
<evidence type="ECO:0000313" key="2">
    <source>
        <dbReference type="Proteomes" id="UP000887569"/>
    </source>
</evidence>
<evidence type="ECO:0000313" key="3">
    <source>
        <dbReference type="WBParaSite" id="PgR004_g018_t01"/>
    </source>
</evidence>
<evidence type="ECO:0000313" key="4">
    <source>
        <dbReference type="WBParaSite" id="PgR004_g018_t02"/>
    </source>
</evidence>
<dbReference type="WBParaSite" id="PgR004_g018_t01">
    <property type="protein sequence ID" value="PgR004_g018_t01"/>
    <property type="gene ID" value="PgR004_g018"/>
</dbReference>
<feature type="compositionally biased region" description="Polar residues" evidence="1">
    <location>
        <begin position="1"/>
        <end position="11"/>
    </location>
</feature>
<keyword evidence="2" id="KW-1185">Reference proteome</keyword>
<proteinExistence type="predicted"/>
<feature type="region of interest" description="Disordered" evidence="1">
    <location>
        <begin position="376"/>
        <end position="399"/>
    </location>
</feature>
<feature type="compositionally biased region" description="Basic and acidic residues" evidence="1">
    <location>
        <begin position="31"/>
        <end position="42"/>
    </location>
</feature>
<feature type="region of interest" description="Disordered" evidence="1">
    <location>
        <begin position="233"/>
        <end position="301"/>
    </location>
</feature>
<accession>A0A915AAG0</accession>
<dbReference type="WBParaSite" id="PgR004_g018_t03">
    <property type="protein sequence ID" value="PgR004_g018_t03"/>
    <property type="gene ID" value="PgR004_g018"/>
</dbReference>
<reference evidence="3 4" key="1">
    <citation type="submission" date="2022-11" db="UniProtKB">
        <authorList>
            <consortium name="WormBaseParasite"/>
        </authorList>
    </citation>
    <scope>IDENTIFICATION</scope>
</reference>
<dbReference type="WBParaSite" id="PgR004_g018_t07">
    <property type="protein sequence ID" value="PgR004_g018_t07"/>
    <property type="gene ID" value="PgR004_g018"/>
</dbReference>
<name>A0A915AAG0_PARUN</name>
<dbReference type="Proteomes" id="UP000887569">
    <property type="component" value="Unplaced"/>
</dbReference>
<feature type="compositionally biased region" description="Basic and acidic residues" evidence="1">
    <location>
        <begin position="283"/>
        <end position="295"/>
    </location>
</feature>
<evidence type="ECO:0000313" key="5">
    <source>
        <dbReference type="WBParaSite" id="PgR004_g018_t07"/>
    </source>
</evidence>
<dbReference type="AlphaFoldDB" id="A0A915AAG0"/>